<protein>
    <submittedName>
        <fullName evidence="1">Unannotated protein</fullName>
    </submittedName>
</protein>
<dbReference type="EMBL" id="CAEZTD010000075">
    <property type="protein sequence ID" value="CAB4565194.1"/>
    <property type="molecule type" value="Genomic_DNA"/>
</dbReference>
<name>A0A6J6DPT9_9ZZZZ</name>
<organism evidence="1">
    <name type="scientific">freshwater metagenome</name>
    <dbReference type="NCBI Taxonomy" id="449393"/>
    <lineage>
        <taxon>unclassified sequences</taxon>
        <taxon>metagenomes</taxon>
        <taxon>ecological metagenomes</taxon>
    </lineage>
</organism>
<accession>A0A6J6DPT9</accession>
<sequence length="315" mass="34795">MSDVVEGFDPLFYRPCIFAMMSGLSYGTAITVNNGLRTGPHATNFELSMSFFDDAGKHLVTTDVLHELAPGEIIKIDTRDVLKKLKITPRGNMLGIAHMVPQRFSGLTSVTVTRAELMAHVSSSDDFIEFRQEPKGVITGVAYQMGPQNDSRFNKTRTTLLQAPKAIVTENVDTLFALINASTTIDYTDVAHMEYWLVDPAGNKVARGEITVPPWSCRFVSVRDLLIENNLLDEFIAQGGLGMILGLSRDSGLVPISMTMNLDTGAIACDHTLPPMYYFTTWGGQRRIEANARLYETFFATAEQNELKEDARVGA</sequence>
<dbReference type="AlphaFoldDB" id="A0A6J6DPT9"/>
<gene>
    <name evidence="1" type="ORF">UFOPK1591_00991</name>
</gene>
<evidence type="ECO:0000313" key="1">
    <source>
        <dbReference type="EMBL" id="CAB4565194.1"/>
    </source>
</evidence>
<proteinExistence type="predicted"/>
<reference evidence="1" key="1">
    <citation type="submission" date="2020-05" db="EMBL/GenBank/DDBJ databases">
        <authorList>
            <person name="Chiriac C."/>
            <person name="Salcher M."/>
            <person name="Ghai R."/>
            <person name="Kavagutti S V."/>
        </authorList>
    </citation>
    <scope>NUCLEOTIDE SEQUENCE</scope>
</reference>